<dbReference type="InterPro" id="IPR018467">
    <property type="entry name" value="CCT_CS"/>
</dbReference>
<dbReference type="InterPro" id="IPR040390">
    <property type="entry name" value="TIFY/JAZ"/>
</dbReference>
<feature type="compositionally biased region" description="Polar residues" evidence="3">
    <location>
        <begin position="199"/>
        <end position="210"/>
    </location>
</feature>
<comment type="caution">
    <text evidence="5">The sequence shown here is derived from an EMBL/GenBank/DDBJ whole genome shotgun (WGS) entry which is preliminary data.</text>
</comment>
<comment type="domain">
    <text evidence="2">The jas domain is required for interaction with COI1.</text>
</comment>
<comment type="function">
    <text evidence="2">Repressor of jasmonate responses.</text>
</comment>
<organism evidence="5 6">
    <name type="scientific">Protea cynaroides</name>
    <dbReference type="NCBI Taxonomy" id="273540"/>
    <lineage>
        <taxon>Eukaryota</taxon>
        <taxon>Viridiplantae</taxon>
        <taxon>Streptophyta</taxon>
        <taxon>Embryophyta</taxon>
        <taxon>Tracheophyta</taxon>
        <taxon>Spermatophyta</taxon>
        <taxon>Magnoliopsida</taxon>
        <taxon>Proteales</taxon>
        <taxon>Proteaceae</taxon>
        <taxon>Protea</taxon>
    </lineage>
</organism>
<feature type="region of interest" description="Disordered" evidence="3">
    <location>
        <begin position="199"/>
        <end position="224"/>
    </location>
</feature>
<evidence type="ECO:0000256" key="2">
    <source>
        <dbReference type="RuleBase" id="RU369065"/>
    </source>
</evidence>
<dbReference type="PANTHER" id="PTHR33077:SF140">
    <property type="entry name" value="PROTEIN TIFY 10B"/>
    <property type="match status" value="1"/>
</dbReference>
<dbReference type="GO" id="GO:0009611">
    <property type="term" value="P:response to wounding"/>
    <property type="evidence" value="ECO:0007669"/>
    <property type="project" value="UniProtKB-UniRule"/>
</dbReference>
<evidence type="ECO:0000313" key="5">
    <source>
        <dbReference type="EMBL" id="KAJ4959084.1"/>
    </source>
</evidence>
<dbReference type="EMBL" id="JAMYWD010000010">
    <property type="protein sequence ID" value="KAJ4959084.1"/>
    <property type="molecule type" value="Genomic_DNA"/>
</dbReference>
<proteinExistence type="inferred from homology"/>
<evidence type="ECO:0000259" key="4">
    <source>
        <dbReference type="PROSITE" id="PS51320"/>
    </source>
</evidence>
<dbReference type="PANTHER" id="PTHR33077">
    <property type="entry name" value="PROTEIN TIFY 4A-RELATED-RELATED"/>
    <property type="match status" value="1"/>
</dbReference>
<feature type="region of interest" description="Disordered" evidence="3">
    <location>
        <begin position="244"/>
        <end position="265"/>
    </location>
</feature>
<dbReference type="Proteomes" id="UP001141806">
    <property type="component" value="Unassembled WGS sequence"/>
</dbReference>
<comment type="similarity">
    <text evidence="1 2">Belongs to the TIFY/JAZ family.</text>
</comment>
<accession>A0A9Q0H4J3</accession>
<dbReference type="InterPro" id="IPR010399">
    <property type="entry name" value="Tify_dom"/>
</dbReference>
<evidence type="ECO:0000256" key="1">
    <source>
        <dbReference type="ARBA" id="ARBA00008614"/>
    </source>
</evidence>
<name>A0A9Q0H4J3_9MAGN</name>
<feature type="domain" description="Tify" evidence="4">
    <location>
        <begin position="136"/>
        <end position="171"/>
    </location>
</feature>
<reference evidence="5" key="1">
    <citation type="journal article" date="2023" name="Plant J.">
        <title>The genome of the king protea, Protea cynaroides.</title>
        <authorList>
            <person name="Chang J."/>
            <person name="Duong T.A."/>
            <person name="Schoeman C."/>
            <person name="Ma X."/>
            <person name="Roodt D."/>
            <person name="Barker N."/>
            <person name="Li Z."/>
            <person name="Van de Peer Y."/>
            <person name="Mizrachi E."/>
        </authorList>
    </citation>
    <scope>NUCLEOTIDE SEQUENCE</scope>
    <source>
        <tissue evidence="5">Young leaves</tissue>
    </source>
</reference>
<dbReference type="GO" id="GO:0005634">
    <property type="term" value="C:nucleus"/>
    <property type="evidence" value="ECO:0007669"/>
    <property type="project" value="UniProtKB-SubCell"/>
</dbReference>
<comment type="subcellular location">
    <subcellularLocation>
        <location evidence="2">Nucleus</location>
    </subcellularLocation>
</comment>
<keyword evidence="2" id="KW-1184">Jasmonic acid signaling pathway</keyword>
<dbReference type="PROSITE" id="PS51320">
    <property type="entry name" value="TIFY"/>
    <property type="match status" value="1"/>
</dbReference>
<gene>
    <name evidence="5" type="ORF">NE237_026195</name>
</gene>
<dbReference type="SMART" id="SM00979">
    <property type="entry name" value="TIFY"/>
    <property type="match status" value="1"/>
</dbReference>
<protein>
    <recommendedName>
        <fullName evidence="2">Protein TIFY</fullName>
    </recommendedName>
    <alternativeName>
        <fullName evidence="2">Jasmonate ZIM domain-containing protein</fullName>
    </alternativeName>
</protein>
<evidence type="ECO:0000256" key="3">
    <source>
        <dbReference type="SAM" id="MobiDB-lite"/>
    </source>
</evidence>
<keyword evidence="6" id="KW-1185">Reference proteome</keyword>
<keyword evidence="2" id="KW-0539">Nucleus</keyword>
<dbReference type="GO" id="GO:0031347">
    <property type="term" value="P:regulation of defense response"/>
    <property type="evidence" value="ECO:0007669"/>
    <property type="project" value="UniProtKB-UniRule"/>
</dbReference>
<dbReference type="Pfam" id="PF09425">
    <property type="entry name" value="Jas_motif"/>
    <property type="match status" value="1"/>
</dbReference>
<sequence>MSSSSDYSETVGLLGRKTIRLPEKSNFSQTCSLLSHYLKERGNFGSLMNMGVTCNLQGKGLAPEKPETCHQKVATMNLLPNLEVSSEESSISEGKVAANRNIQSMDLFPQQAGFVRHPSSVSTTEDVPKTANFKLAAAATSQMTIFYAGKVLVFDDFSAEKAREIMLLASNGSSQKLSSIASTSGNDQLNQSTFAVTSSSNLVTPSGNNQEHLDQLPPRPNVSDLPIARKASLHRFLEKRKDRISAKAPYPPVNNSSATSSSKQADNKMWLGLASEASTFKQLELQL</sequence>
<feature type="compositionally biased region" description="Polar residues" evidence="3">
    <location>
        <begin position="253"/>
        <end position="264"/>
    </location>
</feature>
<evidence type="ECO:0000313" key="6">
    <source>
        <dbReference type="Proteomes" id="UP001141806"/>
    </source>
</evidence>
<dbReference type="AlphaFoldDB" id="A0A9Q0H4J3"/>
<dbReference type="GO" id="GO:2000022">
    <property type="term" value="P:regulation of jasmonic acid mediated signaling pathway"/>
    <property type="evidence" value="ECO:0007669"/>
    <property type="project" value="UniProtKB-UniRule"/>
</dbReference>
<dbReference type="OrthoDB" id="1937734at2759"/>
<dbReference type="Pfam" id="PF06200">
    <property type="entry name" value="tify"/>
    <property type="match status" value="1"/>
</dbReference>